<dbReference type="PANTHER" id="PTHR42791:SF1">
    <property type="entry name" value="N-ACETYLTRANSFERASE DOMAIN-CONTAINING PROTEIN"/>
    <property type="match status" value="1"/>
</dbReference>
<dbReference type="PROSITE" id="PS51186">
    <property type="entry name" value="GNAT"/>
    <property type="match status" value="1"/>
</dbReference>
<evidence type="ECO:0000259" key="2">
    <source>
        <dbReference type="PROSITE" id="PS51186"/>
    </source>
</evidence>
<feature type="region of interest" description="Disordered" evidence="1">
    <location>
        <begin position="95"/>
        <end position="142"/>
    </location>
</feature>
<dbReference type="OrthoDB" id="410198at2759"/>
<keyword evidence="4" id="KW-1185">Reference proteome</keyword>
<reference evidence="3" key="1">
    <citation type="submission" date="2014-12" db="EMBL/GenBank/DDBJ databases">
        <title>Genome Sequence of Valsa Canker Pathogens Uncovers a Specific Adaption of Colonization on Woody Bark.</title>
        <authorList>
            <person name="Yin Z."/>
            <person name="Liu H."/>
            <person name="Gao X."/>
            <person name="Li Z."/>
            <person name="Song N."/>
            <person name="Ke X."/>
            <person name="Dai Q."/>
            <person name="Wu Y."/>
            <person name="Sun Y."/>
            <person name="Xu J.-R."/>
            <person name="Kang Z.K."/>
            <person name="Wang L."/>
            <person name="Huang L."/>
        </authorList>
    </citation>
    <scope>NUCLEOTIDE SEQUENCE [LARGE SCALE GENOMIC DNA]</scope>
    <source>
        <strain evidence="3">03-8</strain>
    </source>
</reference>
<dbReference type="Pfam" id="PF00583">
    <property type="entry name" value="Acetyltransf_1"/>
    <property type="match status" value="1"/>
</dbReference>
<dbReference type="GO" id="GO:0016747">
    <property type="term" value="F:acyltransferase activity, transferring groups other than amino-acyl groups"/>
    <property type="evidence" value="ECO:0007669"/>
    <property type="project" value="InterPro"/>
</dbReference>
<proteinExistence type="predicted"/>
<dbReference type="SMR" id="A0A194VIH4"/>
<accession>A0A194VIH4</accession>
<dbReference type="Gene3D" id="3.40.630.30">
    <property type="match status" value="1"/>
</dbReference>
<protein>
    <recommendedName>
        <fullName evidence="2">N-acetyltransferase domain-containing protein</fullName>
    </recommendedName>
</protein>
<feature type="compositionally biased region" description="Polar residues" evidence="1">
    <location>
        <begin position="95"/>
        <end position="110"/>
    </location>
</feature>
<name>A0A194VIH4_CYTMA</name>
<evidence type="ECO:0000313" key="4">
    <source>
        <dbReference type="Proteomes" id="UP000078559"/>
    </source>
</evidence>
<evidence type="ECO:0000256" key="1">
    <source>
        <dbReference type="SAM" id="MobiDB-lite"/>
    </source>
</evidence>
<dbReference type="InterPro" id="IPR052523">
    <property type="entry name" value="Trichothecene_AcTrans"/>
</dbReference>
<dbReference type="CDD" id="cd04301">
    <property type="entry name" value="NAT_SF"/>
    <property type="match status" value="1"/>
</dbReference>
<gene>
    <name evidence="3" type="ORF">VM1G_10465</name>
</gene>
<dbReference type="InterPro" id="IPR000182">
    <property type="entry name" value="GNAT_dom"/>
</dbReference>
<dbReference type="PANTHER" id="PTHR42791">
    <property type="entry name" value="GNAT FAMILY ACETYLTRANSFERASE"/>
    <property type="match status" value="1"/>
</dbReference>
<dbReference type="Proteomes" id="UP000078559">
    <property type="component" value="Unassembled WGS sequence"/>
</dbReference>
<organism evidence="3 4">
    <name type="scientific">Cytospora mali</name>
    <name type="common">Apple Valsa canker fungus</name>
    <name type="synonym">Valsa mali</name>
    <dbReference type="NCBI Taxonomy" id="578113"/>
    <lineage>
        <taxon>Eukaryota</taxon>
        <taxon>Fungi</taxon>
        <taxon>Dikarya</taxon>
        <taxon>Ascomycota</taxon>
        <taxon>Pezizomycotina</taxon>
        <taxon>Sordariomycetes</taxon>
        <taxon>Sordariomycetidae</taxon>
        <taxon>Diaporthales</taxon>
        <taxon>Cytosporaceae</taxon>
        <taxon>Cytospora</taxon>
    </lineage>
</organism>
<dbReference type="EMBL" id="KN796114">
    <property type="protein sequence ID" value="KUI63792.1"/>
    <property type="molecule type" value="Genomic_DNA"/>
</dbReference>
<dbReference type="SUPFAM" id="SSF55729">
    <property type="entry name" value="Acyl-CoA N-acyltransferases (Nat)"/>
    <property type="match status" value="1"/>
</dbReference>
<dbReference type="AlphaFoldDB" id="A0A194VIH4"/>
<sequence>MSSTTSTFTFSPVVPADVPALTEISGLGFANDRHTLLKAAHPTRPYDHAGGMPEAFEYWRSLPPGKLEVTKAVDNETGEIMGFVCWATKLNRPDGQSAQQKETQVASATDETAEGTERKPKLPASATPPDYEKTNSPDLDPLGQLEELTSAHFADFQKRMMPEGTRCMYVVGITVHPKFQGRGVGEALVRLGTQRADAERVFCWVHSSEDGYALYRKCGFEIVDTLEIDLDEWASKMDIKPPAGDEKWGKYTFRYMVRQPESA</sequence>
<dbReference type="InterPro" id="IPR016181">
    <property type="entry name" value="Acyl_CoA_acyltransferase"/>
</dbReference>
<evidence type="ECO:0000313" key="3">
    <source>
        <dbReference type="EMBL" id="KUI63792.1"/>
    </source>
</evidence>
<feature type="domain" description="N-acetyltransferase" evidence="2">
    <location>
        <begin position="166"/>
        <end position="242"/>
    </location>
</feature>